<evidence type="ECO:0000313" key="8">
    <source>
        <dbReference type="EMBL" id="RVV98922.1"/>
    </source>
</evidence>
<keyword evidence="1" id="KW-0001">2Fe-2S</keyword>
<keyword evidence="3" id="KW-0560">Oxidoreductase</keyword>
<evidence type="ECO:0000256" key="2">
    <source>
        <dbReference type="ARBA" id="ARBA00022723"/>
    </source>
</evidence>
<sequence>MPDPILWHPAALSRDLPAATVMPTACGDVEVALWRSAGGRVSAWYDRCPHRGMRLSHGFVRGEMLSCIYHGWRFDTEAVCRKIPAHPDLTPPETITVPRFRAAERHGVIWIAPRSDAAGQGQEAGQGQGRGQGRGTLDDGDPAPDALPPLPGDLGPLRSLQVARDGAAVADALGGWHARVAGGVHVLVQALPGGHAALHSLIDPEGDAIAASRRLEALRRDLESEAAA</sequence>
<dbReference type="PROSITE" id="PS51296">
    <property type="entry name" value="RIESKE"/>
    <property type="match status" value="1"/>
</dbReference>
<dbReference type="PROSITE" id="PS00570">
    <property type="entry name" value="RING_HYDROXYL_ALPHA"/>
    <property type="match status" value="1"/>
</dbReference>
<keyword evidence="2" id="KW-0479">Metal-binding</keyword>
<dbReference type="InterPro" id="IPR017941">
    <property type="entry name" value="Rieske_2Fe-2S"/>
</dbReference>
<dbReference type="Pfam" id="PF00355">
    <property type="entry name" value="Rieske"/>
    <property type="match status" value="1"/>
</dbReference>
<evidence type="ECO:0000256" key="4">
    <source>
        <dbReference type="ARBA" id="ARBA00023004"/>
    </source>
</evidence>
<reference evidence="8 9" key="1">
    <citation type="submission" date="2018-11" db="EMBL/GenBank/DDBJ databases">
        <title>Mesobaculum littorinae gen. nov., sp. nov., isolated from Littorina scabra that represents a novel genus of the order Rhodobacteraceae.</title>
        <authorList>
            <person name="Li F."/>
        </authorList>
    </citation>
    <scope>NUCLEOTIDE SEQUENCE [LARGE SCALE GENOMIC DNA]</scope>
    <source>
        <strain evidence="8 9">M0103</strain>
    </source>
</reference>
<dbReference type="RefSeq" id="WP_127906156.1">
    <property type="nucleotide sequence ID" value="NZ_RQXX01000002.1"/>
</dbReference>
<dbReference type="Proteomes" id="UP000285908">
    <property type="component" value="Unassembled WGS sequence"/>
</dbReference>
<gene>
    <name evidence="8" type="ORF">EKE94_08540</name>
</gene>
<feature type="domain" description="Rieske" evidence="7">
    <location>
        <begin position="7"/>
        <end position="111"/>
    </location>
</feature>
<dbReference type="InterPro" id="IPR036922">
    <property type="entry name" value="Rieske_2Fe-2S_sf"/>
</dbReference>
<evidence type="ECO:0000256" key="5">
    <source>
        <dbReference type="ARBA" id="ARBA00023014"/>
    </source>
</evidence>
<organism evidence="8 9">
    <name type="scientific">Mesobaculum littorinae</name>
    <dbReference type="NCBI Taxonomy" id="2486419"/>
    <lineage>
        <taxon>Bacteria</taxon>
        <taxon>Pseudomonadati</taxon>
        <taxon>Pseudomonadota</taxon>
        <taxon>Alphaproteobacteria</taxon>
        <taxon>Rhodobacterales</taxon>
        <taxon>Roseobacteraceae</taxon>
        <taxon>Mesobaculum</taxon>
    </lineage>
</organism>
<keyword evidence="4" id="KW-0408">Iron</keyword>
<evidence type="ECO:0000256" key="1">
    <source>
        <dbReference type="ARBA" id="ARBA00022714"/>
    </source>
</evidence>
<dbReference type="PANTHER" id="PTHR21266:SF59">
    <property type="entry name" value="BLR4922 PROTEIN"/>
    <property type="match status" value="1"/>
</dbReference>
<dbReference type="AlphaFoldDB" id="A0A438AJR2"/>
<evidence type="ECO:0000313" key="9">
    <source>
        <dbReference type="Proteomes" id="UP000285908"/>
    </source>
</evidence>
<accession>A0A438AJR2</accession>
<dbReference type="PANTHER" id="PTHR21266">
    <property type="entry name" value="IRON-SULFUR DOMAIN CONTAINING PROTEIN"/>
    <property type="match status" value="1"/>
</dbReference>
<dbReference type="GO" id="GO:0051537">
    <property type="term" value="F:2 iron, 2 sulfur cluster binding"/>
    <property type="evidence" value="ECO:0007669"/>
    <property type="project" value="UniProtKB-KW"/>
</dbReference>
<proteinExistence type="predicted"/>
<dbReference type="InterPro" id="IPR015881">
    <property type="entry name" value="ARHD_Rieske_2Fe_2S"/>
</dbReference>
<evidence type="ECO:0000256" key="6">
    <source>
        <dbReference type="SAM" id="MobiDB-lite"/>
    </source>
</evidence>
<name>A0A438AJR2_9RHOB</name>
<dbReference type="OrthoDB" id="9800776at2"/>
<dbReference type="CDD" id="cd03469">
    <property type="entry name" value="Rieske_RO_Alpha_N"/>
    <property type="match status" value="1"/>
</dbReference>
<feature type="compositionally biased region" description="Gly residues" evidence="6">
    <location>
        <begin position="122"/>
        <end position="134"/>
    </location>
</feature>
<evidence type="ECO:0000256" key="3">
    <source>
        <dbReference type="ARBA" id="ARBA00023002"/>
    </source>
</evidence>
<keyword evidence="5" id="KW-0411">Iron-sulfur</keyword>
<comment type="caution">
    <text evidence="8">The sequence shown here is derived from an EMBL/GenBank/DDBJ whole genome shotgun (WGS) entry which is preliminary data.</text>
</comment>
<dbReference type="Gene3D" id="2.102.10.10">
    <property type="entry name" value="Rieske [2Fe-2S] iron-sulphur domain"/>
    <property type="match status" value="1"/>
</dbReference>
<dbReference type="GO" id="GO:0016491">
    <property type="term" value="F:oxidoreductase activity"/>
    <property type="evidence" value="ECO:0007669"/>
    <property type="project" value="UniProtKB-KW"/>
</dbReference>
<dbReference type="GO" id="GO:0005506">
    <property type="term" value="F:iron ion binding"/>
    <property type="evidence" value="ECO:0007669"/>
    <property type="project" value="InterPro"/>
</dbReference>
<evidence type="ECO:0000259" key="7">
    <source>
        <dbReference type="PROSITE" id="PS51296"/>
    </source>
</evidence>
<dbReference type="EMBL" id="RQXX01000002">
    <property type="protein sequence ID" value="RVV98922.1"/>
    <property type="molecule type" value="Genomic_DNA"/>
</dbReference>
<dbReference type="SUPFAM" id="SSF50022">
    <property type="entry name" value="ISP domain"/>
    <property type="match status" value="1"/>
</dbReference>
<keyword evidence="9" id="KW-1185">Reference proteome</keyword>
<dbReference type="InterPro" id="IPR050584">
    <property type="entry name" value="Cholesterol_7-desaturase"/>
</dbReference>
<feature type="region of interest" description="Disordered" evidence="6">
    <location>
        <begin position="115"/>
        <end position="156"/>
    </location>
</feature>
<protein>
    <submittedName>
        <fullName evidence="8">Rieske (2Fe-2S) protein</fullName>
    </submittedName>
</protein>